<evidence type="ECO:0000313" key="2">
    <source>
        <dbReference type="EMBL" id="RPD97974.1"/>
    </source>
</evidence>
<proteinExistence type="predicted"/>
<reference evidence="2 3" key="1">
    <citation type="submission" date="2018-11" db="EMBL/GenBank/DDBJ databases">
        <title>Aureibaculum marinum gen. nov., sp. nov., a member of the family Flavobacteriaceae isolated from the Bohai Sea.</title>
        <authorList>
            <person name="Ji X."/>
        </authorList>
    </citation>
    <scope>NUCLEOTIDE SEQUENCE [LARGE SCALE GENOMIC DNA]</scope>
    <source>
        <strain evidence="2 3">BH-SD17</strain>
    </source>
</reference>
<dbReference type="RefSeq" id="WP_123897333.1">
    <property type="nucleotide sequence ID" value="NZ_RPFJ01000008.1"/>
</dbReference>
<organism evidence="2 3">
    <name type="scientific">Aureibaculum marinum</name>
    <dbReference type="NCBI Taxonomy" id="2487930"/>
    <lineage>
        <taxon>Bacteria</taxon>
        <taxon>Pseudomonadati</taxon>
        <taxon>Bacteroidota</taxon>
        <taxon>Flavobacteriia</taxon>
        <taxon>Flavobacteriales</taxon>
        <taxon>Flavobacteriaceae</taxon>
        <taxon>Aureibaculum</taxon>
    </lineage>
</organism>
<evidence type="ECO:0000256" key="1">
    <source>
        <dbReference type="SAM" id="SignalP"/>
    </source>
</evidence>
<dbReference type="EMBL" id="RPFJ01000008">
    <property type="protein sequence ID" value="RPD97974.1"/>
    <property type="molecule type" value="Genomic_DNA"/>
</dbReference>
<dbReference type="AlphaFoldDB" id="A0A3N4NNU6"/>
<keyword evidence="1" id="KW-0732">Signal</keyword>
<dbReference type="Pfam" id="PF11138">
    <property type="entry name" value="DUF2911"/>
    <property type="match status" value="1"/>
</dbReference>
<comment type="caution">
    <text evidence="2">The sequence shown here is derived from an EMBL/GenBank/DDBJ whole genome shotgun (WGS) entry which is preliminary data.</text>
</comment>
<gene>
    <name evidence="2" type="ORF">EGM88_07355</name>
</gene>
<dbReference type="InterPro" id="IPR021314">
    <property type="entry name" value="DUF2911"/>
</dbReference>
<sequence>MNTNILKQTVLLLFLALLGYTSVNAQSFDPIDEAPHDIVYLRASQVTKPIVKVVYGRPQKIEPQVFGEQVPFNKIWRTGANEATEVKFYKDVVFGSVTIPEGTYVLYTIPGEQEWEVILSTNLDVLGAFQYDPSFDIARITVPVSKAEPIESFSIGFKNKNRNVQMVLGWDTTRVKIPLSINESEAIAGL</sequence>
<name>A0A3N4NNU6_9FLAO</name>
<accession>A0A3N4NNU6</accession>
<evidence type="ECO:0000313" key="3">
    <source>
        <dbReference type="Proteomes" id="UP000270856"/>
    </source>
</evidence>
<feature type="chain" id="PRO_5018167534" evidence="1">
    <location>
        <begin position="26"/>
        <end position="190"/>
    </location>
</feature>
<protein>
    <submittedName>
        <fullName evidence="2">DUF2911 domain-containing protein</fullName>
    </submittedName>
</protein>
<keyword evidence="3" id="KW-1185">Reference proteome</keyword>
<dbReference type="OrthoDB" id="187854at2"/>
<feature type="signal peptide" evidence="1">
    <location>
        <begin position="1"/>
        <end position="25"/>
    </location>
</feature>
<dbReference type="Proteomes" id="UP000270856">
    <property type="component" value="Unassembled WGS sequence"/>
</dbReference>